<reference evidence="1" key="1">
    <citation type="journal article" date="2015" name="Nature">
        <title>Complex archaea that bridge the gap between prokaryotes and eukaryotes.</title>
        <authorList>
            <person name="Spang A."/>
            <person name="Saw J.H."/>
            <person name="Jorgensen S.L."/>
            <person name="Zaremba-Niedzwiedzka K."/>
            <person name="Martijn J."/>
            <person name="Lind A.E."/>
            <person name="van Eijk R."/>
            <person name="Schleper C."/>
            <person name="Guy L."/>
            <person name="Ettema T.J."/>
        </authorList>
    </citation>
    <scope>NUCLEOTIDE SEQUENCE</scope>
</reference>
<gene>
    <name evidence="1" type="ORF">LCGC14_2511200</name>
</gene>
<feature type="non-terminal residue" evidence="1">
    <location>
        <position position="1"/>
    </location>
</feature>
<protein>
    <submittedName>
        <fullName evidence="1">Uncharacterized protein</fullName>
    </submittedName>
</protein>
<dbReference type="AlphaFoldDB" id="A0A0F9AZR0"/>
<organism evidence="1">
    <name type="scientific">marine sediment metagenome</name>
    <dbReference type="NCBI Taxonomy" id="412755"/>
    <lineage>
        <taxon>unclassified sequences</taxon>
        <taxon>metagenomes</taxon>
        <taxon>ecological metagenomes</taxon>
    </lineage>
</organism>
<comment type="caution">
    <text evidence="1">The sequence shown here is derived from an EMBL/GenBank/DDBJ whole genome shotgun (WGS) entry which is preliminary data.</text>
</comment>
<sequence length="192" mass="19793">PDGAGLRVGNFHGGTTSLVTATANSHHIYGAVIDYHLITTGKTGVEAAMLGVLGQLNASGTDPELYAILESVNNAGINAFKSDTLIGGEAPNGGPYGTYPGPLSGRLHVWQEATDGAKAAIFARQDDTDEDLLSLEGSSITTVADATLVEEAEVASHGALIGWFKIHVKDNRGGGIAEADLYAKLFAAPTMT</sequence>
<accession>A0A0F9AZR0</accession>
<proteinExistence type="predicted"/>
<dbReference type="EMBL" id="LAZR01040280">
    <property type="protein sequence ID" value="KKL14880.1"/>
    <property type="molecule type" value="Genomic_DNA"/>
</dbReference>
<name>A0A0F9AZR0_9ZZZZ</name>
<evidence type="ECO:0000313" key="1">
    <source>
        <dbReference type="EMBL" id="KKL14880.1"/>
    </source>
</evidence>